<comment type="caution">
    <text evidence="1">The sequence shown here is derived from an EMBL/GenBank/DDBJ whole genome shotgun (WGS) entry which is preliminary data.</text>
</comment>
<dbReference type="AlphaFoldDB" id="A0A1D2M539"/>
<accession>A0A1D2M539</accession>
<sequence>MTRTETVNGDLFRRLESRIKALEQAVTLLSKIAKVDVSKLLQSGVDDKNSSSNNNGPGIGGNAKFSTFSSSVLPPSEAKSSGKAPLRQFSVRKLRIKIRSLEAGSGNNFQSSSTPTFVPPIPPGDQEEVQLETKKALHLMWNKLMKRMILIGFPNPCHQALITHQKLMDNPLKMTQKMIKMTLKQNQLPLQH</sequence>
<name>A0A1D2M539_ORCCI</name>
<evidence type="ECO:0000313" key="2">
    <source>
        <dbReference type="Proteomes" id="UP000094527"/>
    </source>
</evidence>
<protein>
    <submittedName>
        <fullName evidence="1">Uncharacterized protein</fullName>
    </submittedName>
</protein>
<gene>
    <name evidence="1" type="ORF">Ocin01_18595</name>
</gene>
<evidence type="ECO:0000313" key="1">
    <source>
        <dbReference type="EMBL" id="ODM88088.1"/>
    </source>
</evidence>
<proteinExistence type="predicted"/>
<reference evidence="1 2" key="1">
    <citation type="journal article" date="2016" name="Genome Biol. Evol.">
        <title>Gene Family Evolution Reflects Adaptation to Soil Environmental Stressors in the Genome of the Collembolan Orchesella cincta.</title>
        <authorList>
            <person name="Faddeeva-Vakhrusheva A."/>
            <person name="Derks M.F."/>
            <person name="Anvar S.Y."/>
            <person name="Agamennone V."/>
            <person name="Suring W."/>
            <person name="Smit S."/>
            <person name="van Straalen N.M."/>
            <person name="Roelofs D."/>
        </authorList>
    </citation>
    <scope>NUCLEOTIDE SEQUENCE [LARGE SCALE GENOMIC DNA]</scope>
    <source>
        <tissue evidence="1">Mixed pool</tissue>
    </source>
</reference>
<organism evidence="1 2">
    <name type="scientific">Orchesella cincta</name>
    <name type="common">Springtail</name>
    <name type="synonym">Podura cincta</name>
    <dbReference type="NCBI Taxonomy" id="48709"/>
    <lineage>
        <taxon>Eukaryota</taxon>
        <taxon>Metazoa</taxon>
        <taxon>Ecdysozoa</taxon>
        <taxon>Arthropoda</taxon>
        <taxon>Hexapoda</taxon>
        <taxon>Collembola</taxon>
        <taxon>Entomobryomorpha</taxon>
        <taxon>Entomobryoidea</taxon>
        <taxon>Orchesellidae</taxon>
        <taxon>Orchesellinae</taxon>
        <taxon>Orchesella</taxon>
    </lineage>
</organism>
<dbReference type="Proteomes" id="UP000094527">
    <property type="component" value="Unassembled WGS sequence"/>
</dbReference>
<dbReference type="EMBL" id="LJIJ01004130">
    <property type="protein sequence ID" value="ODM88088.1"/>
    <property type="molecule type" value="Genomic_DNA"/>
</dbReference>
<keyword evidence="2" id="KW-1185">Reference proteome</keyword>